<keyword evidence="3" id="KW-1185">Reference proteome</keyword>
<evidence type="ECO:0000313" key="2">
    <source>
        <dbReference type="EMBL" id="CAK0827220.1"/>
    </source>
</evidence>
<dbReference type="EMBL" id="CAUYUJ010009602">
    <property type="protein sequence ID" value="CAK0827220.1"/>
    <property type="molecule type" value="Genomic_DNA"/>
</dbReference>
<protein>
    <submittedName>
        <fullName evidence="2">Uncharacterized protein</fullName>
    </submittedName>
</protein>
<gene>
    <name evidence="2" type="ORF">PCOR1329_LOCUS26818</name>
</gene>
<dbReference type="Proteomes" id="UP001189429">
    <property type="component" value="Unassembled WGS sequence"/>
</dbReference>
<comment type="caution">
    <text evidence="2">The sequence shown here is derived from an EMBL/GenBank/DDBJ whole genome shotgun (WGS) entry which is preliminary data.</text>
</comment>
<organism evidence="2 3">
    <name type="scientific">Prorocentrum cordatum</name>
    <dbReference type="NCBI Taxonomy" id="2364126"/>
    <lineage>
        <taxon>Eukaryota</taxon>
        <taxon>Sar</taxon>
        <taxon>Alveolata</taxon>
        <taxon>Dinophyceae</taxon>
        <taxon>Prorocentrales</taxon>
        <taxon>Prorocentraceae</taxon>
        <taxon>Prorocentrum</taxon>
    </lineage>
</organism>
<sequence>MRVPPSLRGSGGCWDRLRGGHSGSPWEALPLQSAPKDPKHAPKRPRQRGLEKAHQEIQTSIQRPLAHNPGTVGDVPKATVTKLQYYMGQCTLRKYDWLEA</sequence>
<reference evidence="2" key="1">
    <citation type="submission" date="2023-10" db="EMBL/GenBank/DDBJ databases">
        <authorList>
            <person name="Chen Y."/>
            <person name="Shah S."/>
            <person name="Dougan E. K."/>
            <person name="Thang M."/>
            <person name="Chan C."/>
        </authorList>
    </citation>
    <scope>NUCLEOTIDE SEQUENCE [LARGE SCALE GENOMIC DNA]</scope>
</reference>
<name>A0ABN9S859_9DINO</name>
<feature type="region of interest" description="Disordered" evidence="1">
    <location>
        <begin position="1"/>
        <end position="74"/>
    </location>
</feature>
<evidence type="ECO:0000313" key="3">
    <source>
        <dbReference type="Proteomes" id="UP001189429"/>
    </source>
</evidence>
<accession>A0ABN9S859</accession>
<evidence type="ECO:0000256" key="1">
    <source>
        <dbReference type="SAM" id="MobiDB-lite"/>
    </source>
</evidence>
<proteinExistence type="predicted"/>